<proteinExistence type="predicted"/>
<protein>
    <submittedName>
        <fullName evidence="1">Uncharacterized protein</fullName>
    </submittedName>
</protein>
<evidence type="ECO:0000313" key="2">
    <source>
        <dbReference type="Proteomes" id="UP000293142"/>
    </source>
</evidence>
<gene>
    <name evidence="1" type="ORF">EYB31_29795</name>
</gene>
<dbReference type="Gene3D" id="3.20.20.80">
    <property type="entry name" value="Glycosidases"/>
    <property type="match status" value="1"/>
</dbReference>
<reference evidence="1 2" key="1">
    <citation type="submission" date="2019-02" db="EMBL/GenBank/DDBJ databases">
        <title>Paenibacillus sp. nov., isolated from surface-sterilized tissue of Thalictrum simplex L.</title>
        <authorList>
            <person name="Tuo L."/>
        </authorList>
    </citation>
    <scope>NUCLEOTIDE SEQUENCE [LARGE SCALE GENOMIC DNA]</scope>
    <source>
        <strain evidence="1 2">N2SHLJ1</strain>
    </source>
</reference>
<dbReference type="InterPro" id="IPR017853">
    <property type="entry name" value="GH"/>
</dbReference>
<comment type="caution">
    <text evidence="1">The sequence shown here is derived from an EMBL/GenBank/DDBJ whole genome shotgun (WGS) entry which is preliminary data.</text>
</comment>
<keyword evidence="2" id="KW-1185">Reference proteome</keyword>
<sequence length="470" mass="53659">MQDKQQTTIAMQVGAVSFVDEGVEQVLDNLQELGGVNTLFLANFTYTRGTGGRQLEGHPLPDHGKMAYDPEFVGGNYGIAHPQYYNRTFIRPEQFRAKEHGDYDMMAEVIPEAKRRGMKSYCWIEESSGLWQSQTIPNYAQLLEQDPRGISGRKPCFNHPEYRNWHFSLIEDYIKSYEVDGVAWCSERQGPLGNLFGGPWATGEVTCFCPHCRARARELGINVERARQGYIALRDFIHKARADVRPNDGYFVMFWRLLLRYPEILAWENHWHEGQRQFFKEIYGMVKAINPEVQVGWHVFHLNSLSPFYRATQDLSEMSHYSDFIKLVAYNNCAGPRFADYMKHLHSTIFRDAAPQEALQLIYRFLGIAEGSLEDIPQQGWSADYVRRETQRAVQAVKLSGCPTRIYPGIDVDIPTGQGLKQTEPQDVYESVTAAMQAGAQGVVLSRKYSEMRLANLEACGKALKDLSLL</sequence>
<organism evidence="1 2">
    <name type="scientific">Paenibacillus thalictri</name>
    <dbReference type="NCBI Taxonomy" id="2527873"/>
    <lineage>
        <taxon>Bacteria</taxon>
        <taxon>Bacillati</taxon>
        <taxon>Bacillota</taxon>
        <taxon>Bacilli</taxon>
        <taxon>Bacillales</taxon>
        <taxon>Paenibacillaceae</taxon>
        <taxon>Paenibacillus</taxon>
    </lineage>
</organism>
<dbReference type="SUPFAM" id="SSF51445">
    <property type="entry name" value="(Trans)glycosidases"/>
    <property type="match status" value="1"/>
</dbReference>
<dbReference type="Proteomes" id="UP000293142">
    <property type="component" value="Unassembled WGS sequence"/>
</dbReference>
<accession>A0A4Q9DJG3</accession>
<name>A0A4Q9DJG3_9BACL</name>
<dbReference type="AlphaFoldDB" id="A0A4Q9DJG3"/>
<dbReference type="EMBL" id="SIRE01000025">
    <property type="protein sequence ID" value="TBL71573.1"/>
    <property type="molecule type" value="Genomic_DNA"/>
</dbReference>
<evidence type="ECO:0000313" key="1">
    <source>
        <dbReference type="EMBL" id="TBL71573.1"/>
    </source>
</evidence>
<dbReference type="OrthoDB" id="981224at2"/>
<dbReference type="RefSeq" id="WP_131017150.1">
    <property type="nucleotide sequence ID" value="NZ_SIRE01000025.1"/>
</dbReference>